<dbReference type="EMBL" id="ML987204">
    <property type="protein sequence ID" value="KAF2243824.1"/>
    <property type="molecule type" value="Genomic_DNA"/>
</dbReference>
<feature type="domain" description="Glycosyl hydrolase family 81 N-terminal" evidence="9">
    <location>
        <begin position="68"/>
        <end position="391"/>
    </location>
</feature>
<organism evidence="11 12">
    <name type="scientific">Trematosphaeria pertusa</name>
    <dbReference type="NCBI Taxonomy" id="390896"/>
    <lineage>
        <taxon>Eukaryota</taxon>
        <taxon>Fungi</taxon>
        <taxon>Dikarya</taxon>
        <taxon>Ascomycota</taxon>
        <taxon>Pezizomycotina</taxon>
        <taxon>Dothideomycetes</taxon>
        <taxon>Pleosporomycetidae</taxon>
        <taxon>Pleosporales</taxon>
        <taxon>Massarineae</taxon>
        <taxon>Trematosphaeriaceae</taxon>
        <taxon>Trematosphaeria</taxon>
    </lineage>
</organism>
<dbReference type="PANTHER" id="PTHR31983">
    <property type="entry name" value="ENDO-1,3(4)-BETA-GLUCANASE 1"/>
    <property type="match status" value="1"/>
</dbReference>
<evidence type="ECO:0000313" key="11">
    <source>
        <dbReference type="EMBL" id="KAF2243824.1"/>
    </source>
</evidence>
<feature type="domain" description="Glycosyl hydrolase family 81 C-terminal" evidence="10">
    <location>
        <begin position="402"/>
        <end position="761"/>
    </location>
</feature>
<evidence type="ECO:0000259" key="9">
    <source>
        <dbReference type="Pfam" id="PF03639"/>
    </source>
</evidence>
<evidence type="ECO:0000256" key="7">
    <source>
        <dbReference type="ARBA" id="ARBA00023316"/>
    </source>
</evidence>
<keyword evidence="6" id="KW-0326">Glycosidase</keyword>
<dbReference type="GO" id="GO:0042973">
    <property type="term" value="F:glucan endo-1,3-beta-D-glucosidase activity"/>
    <property type="evidence" value="ECO:0007669"/>
    <property type="project" value="UniProtKB-EC"/>
</dbReference>
<dbReference type="OrthoDB" id="4473401at2759"/>
<keyword evidence="8" id="KW-0624">Polysaccharide degradation</keyword>
<dbReference type="Pfam" id="PF03639">
    <property type="entry name" value="Glyco_hydro_81"/>
    <property type="match status" value="1"/>
</dbReference>
<dbReference type="Pfam" id="PF17652">
    <property type="entry name" value="Glyco_hydro81C"/>
    <property type="match status" value="1"/>
</dbReference>
<dbReference type="GO" id="GO:0009986">
    <property type="term" value="C:cell surface"/>
    <property type="evidence" value="ECO:0007669"/>
    <property type="project" value="TreeGrafter"/>
</dbReference>
<dbReference type="GO" id="GO:0000272">
    <property type="term" value="P:polysaccharide catabolic process"/>
    <property type="evidence" value="ECO:0007669"/>
    <property type="project" value="UniProtKB-KW"/>
</dbReference>
<reference evidence="11" key="1">
    <citation type="journal article" date="2020" name="Stud. Mycol.">
        <title>101 Dothideomycetes genomes: a test case for predicting lifestyles and emergence of pathogens.</title>
        <authorList>
            <person name="Haridas S."/>
            <person name="Albert R."/>
            <person name="Binder M."/>
            <person name="Bloem J."/>
            <person name="Labutti K."/>
            <person name="Salamov A."/>
            <person name="Andreopoulos B."/>
            <person name="Baker S."/>
            <person name="Barry K."/>
            <person name="Bills G."/>
            <person name="Bluhm B."/>
            <person name="Cannon C."/>
            <person name="Castanera R."/>
            <person name="Culley D."/>
            <person name="Daum C."/>
            <person name="Ezra D."/>
            <person name="Gonzalez J."/>
            <person name="Henrissat B."/>
            <person name="Kuo A."/>
            <person name="Liang C."/>
            <person name="Lipzen A."/>
            <person name="Lutzoni F."/>
            <person name="Magnuson J."/>
            <person name="Mondo S."/>
            <person name="Nolan M."/>
            <person name="Ohm R."/>
            <person name="Pangilinan J."/>
            <person name="Park H.-J."/>
            <person name="Ramirez L."/>
            <person name="Alfaro M."/>
            <person name="Sun H."/>
            <person name="Tritt A."/>
            <person name="Yoshinaga Y."/>
            <person name="Zwiers L.-H."/>
            <person name="Turgeon B."/>
            <person name="Goodwin S."/>
            <person name="Spatafora J."/>
            <person name="Crous P."/>
            <person name="Grigoriev I."/>
        </authorList>
    </citation>
    <scope>NUCLEOTIDE SEQUENCE</scope>
    <source>
        <strain evidence="11">CBS 122368</strain>
    </source>
</reference>
<evidence type="ECO:0000256" key="4">
    <source>
        <dbReference type="ARBA" id="ARBA00022801"/>
    </source>
</evidence>
<evidence type="ECO:0000259" key="10">
    <source>
        <dbReference type="Pfam" id="PF17652"/>
    </source>
</evidence>
<dbReference type="PROSITE" id="PS52008">
    <property type="entry name" value="GH81"/>
    <property type="match status" value="1"/>
</dbReference>
<dbReference type="Gene3D" id="1.10.287.1170">
    <property type="entry name" value="glycoside hydrolase family 81 endo-[beta] glucanase"/>
    <property type="match status" value="1"/>
</dbReference>
<dbReference type="Proteomes" id="UP000800094">
    <property type="component" value="Unassembled WGS sequence"/>
</dbReference>
<dbReference type="PANTHER" id="PTHR31983:SF0">
    <property type="entry name" value="GLUCAN ENDO-1,3-BETA-D-GLUCOSIDASE 2"/>
    <property type="match status" value="1"/>
</dbReference>
<dbReference type="GO" id="GO:0071555">
    <property type="term" value="P:cell wall organization"/>
    <property type="evidence" value="ECO:0007669"/>
    <property type="project" value="UniProtKB-KW"/>
</dbReference>
<dbReference type="RefSeq" id="XP_033678828.1">
    <property type="nucleotide sequence ID" value="XM_033827156.1"/>
</dbReference>
<evidence type="ECO:0000256" key="1">
    <source>
        <dbReference type="ARBA" id="ARBA00000382"/>
    </source>
</evidence>
<dbReference type="EC" id="3.2.1.39" evidence="3"/>
<protein>
    <recommendedName>
        <fullName evidence="3">glucan endo-1,3-beta-D-glucosidase</fullName>
        <ecNumber evidence="3">3.2.1.39</ecNumber>
    </recommendedName>
</protein>
<dbReference type="InterPro" id="IPR005200">
    <property type="entry name" value="Endo-beta-glucanase"/>
</dbReference>
<dbReference type="GO" id="GO:0052861">
    <property type="term" value="F:endo-1,3(4)-beta-glucanase activity"/>
    <property type="evidence" value="ECO:0007669"/>
    <property type="project" value="InterPro"/>
</dbReference>
<evidence type="ECO:0000256" key="3">
    <source>
        <dbReference type="ARBA" id="ARBA00012780"/>
    </source>
</evidence>
<dbReference type="AlphaFoldDB" id="A0A6A6I009"/>
<comment type="similarity">
    <text evidence="2">Belongs to the glycosyl hydrolase 81 family.</text>
</comment>
<evidence type="ECO:0000256" key="5">
    <source>
        <dbReference type="ARBA" id="ARBA00023277"/>
    </source>
</evidence>
<gene>
    <name evidence="11" type="ORF">BU26DRAFT_509596</name>
</gene>
<evidence type="ECO:0000313" key="12">
    <source>
        <dbReference type="Proteomes" id="UP000800094"/>
    </source>
</evidence>
<keyword evidence="4 11" id="KW-0378">Hydrolase</keyword>
<sequence length="771" mass="85573">MGKPHSTLQPPSSKNSSRLALYQTLNNTFASIQSPPSTTATNPIPADNIFVPIQQDNILPQIPIGNHHPVPRKGIEDNDTRTLHTNKFYANAFLGEQNQPVWTHPYSIWWGKGGKELGYFPTWGMNVAFVHAADVVFGEGDPARTYINPKKQSIILSAQEFDQDTILTTDTILPFSVNINLKRGRAVDSPRMTFPAVQGMSFVTARYRNATPMIHTAPNGFTEVSFPITIGKSMKYRVKDTDGRNWVIYVNPIPNLSHDVWRFTKVSNNTLIGRSGFRGTIQVAKNPLGSEGESLYDKAFGTYVTEAQLVATVNETRGSYSLNYKKSGGAPLLMFALPHHIQSLDPELKNHVTRLKLRTTTKGIATAVWGDRLTFIEPNLPTSMGFAPWTPTLGASKIRYPPDTLAFLTAVAERDLRRAMTDDIPQDSLYAAGKSLAKFATIVWVLKELLNNPVLAHTGLGKLQAEMARYIANRQRHALYYDDAWKGLVSCAGFPADPAADGANTYYTDHHIHYAYFVYVAAVIGYLDADWLAQGDNRAWTNMLVKDFAESAYAGRDYPFSRCFDWWHGHSWATGLFESADGKDAERSGEDGWASFAVKMWGRVSGDGDMEKRAIQARACNAYFYLLPTNTNHPPRFISNSVTGRLFENKVDYATPLTTVPTSPLPIHIHAAHMHPISPATAYLRPRAFVRAEWDRHFSSSNSALVDASLPDDSGGWRGILYANLALADAKASYSFFRNGVAGVWDERWVDGGGASRTWYLAWAGAFVGGR</sequence>
<keyword evidence="7" id="KW-0961">Cell wall biogenesis/degradation</keyword>
<keyword evidence="5" id="KW-0119">Carbohydrate metabolism</keyword>
<keyword evidence="12" id="KW-1185">Reference proteome</keyword>
<comment type="catalytic activity">
    <reaction evidence="1">
        <text>Hydrolysis of (1-&gt;3)-beta-D-glucosidic linkages in (1-&gt;3)-beta-D-glucans.</text>
        <dbReference type="EC" id="3.2.1.39"/>
    </reaction>
</comment>
<proteinExistence type="inferred from homology"/>
<dbReference type="InterPro" id="IPR040451">
    <property type="entry name" value="GH81_N"/>
</dbReference>
<dbReference type="Gene3D" id="2.70.98.30">
    <property type="entry name" value="Golgi alpha-mannosidase II, domain 4"/>
    <property type="match status" value="1"/>
</dbReference>
<evidence type="ECO:0000256" key="6">
    <source>
        <dbReference type="ARBA" id="ARBA00023295"/>
    </source>
</evidence>
<dbReference type="GeneID" id="54580486"/>
<accession>A0A6A6I009</accession>
<name>A0A6A6I009_9PLEO</name>
<evidence type="ECO:0000256" key="2">
    <source>
        <dbReference type="ARBA" id="ARBA00010730"/>
    </source>
</evidence>
<dbReference type="InterPro" id="IPR040720">
    <property type="entry name" value="GH81_C"/>
</dbReference>
<evidence type="ECO:0000256" key="8">
    <source>
        <dbReference type="ARBA" id="ARBA00023326"/>
    </source>
</evidence>